<dbReference type="InterPro" id="IPR000242">
    <property type="entry name" value="PTP_cat"/>
</dbReference>
<dbReference type="PANTHER" id="PTHR46957:SF3">
    <property type="entry name" value="CYTOKINE RECEPTOR"/>
    <property type="match status" value="1"/>
</dbReference>
<dbReference type="InterPro" id="IPR013783">
    <property type="entry name" value="Ig-like_fold"/>
</dbReference>
<sequence length="1052" mass="118085">MLQGGLADICNQNASNSGGVQDRPFGPGKVGVTYTDNSCTENVTCTLCPHNQTATPLDARFNESGESYCIFTNLPQNVHYTVKIACNGMEIAQKKLEYYFNSEPVRNSPNVSTWSRSASIMMEAFCFAMKVDIGYMMVNIRGDNMDTSCVVFPTCDKCNNSLCPEPPLSCRRQPRIDFEKCDEQTSYINITLPLDNLRPSTDYTFDLYYIYCDLNTNIISNSTMMATTGAGDPVNVTNINATPIGPRNINVTWTLPSPDPANYTLYITDPRAGEAETGCDVDTTWPIVIPWNVTTYKENSIQGPHDIPVPYPFWQYQVAVVMSTETGNSTPQWVTVRTLPESPGAVSHLNVTRRETVEGDIKCGNAAWESYNDVCVMWEEVCPRERGDDITTYEYSLSNGGTPETKNVNCKPGDNQEKPGKSQDMTRTTCSFLLPVETGSNYKLCMTAIGQTNKGLTNCTSFQVPPMKPNITNKQQHQAREIPTQKHQTKFTLSLTSYCFMTSDIFGKVVNNGFVISKKTWTNDVNLYNLPTWYNRSMGYYQIRPSFLKNHPTSCGSKRDFTVGNENCDLPVVKPYCNGPLDPGTTYSVTAFVCTKDGCDTVPVAKDITTQEEPGVSPYTVVAICLGLLCIPLLGFLFYLLFWRDRGKRGSLDVQHVMRVVSRPIPLSKLEQEVTKKEAHDWLLLREEYEDIQHCSKKSSCSNSFLECNRGKNRFADISAYDHSRVSLSVEDAIEGSDYINANFIPGLTASDEFIATQGPLPATRKDMWRMVWERQVPMIIMLTQIVERGRVMCDLYWSSTPGDVKEYGQVIVRTLSVSTTDDYTITTFSLRHDQVPDEERELLHLHYLKWPDMTADVSLDSMIHFLYVVRHMLPENSPGPIVVHCRLDILKFVLRMRENRCRMVQTDNQYIFIHQCARHLMAMRRKRESGEDVELAVHVAPFNSSASLTRNDEKPGKRASDENGSASEGADADTVEADMNDEDVAEDDKLINVPDNEEKSVEDMPLAASSTEQLCSEGSCRPQTLAASDAKHFRQSLPVVPPKHARTCVDV</sequence>
<name>A0A2T7P789_POMCA</name>
<organism evidence="5 6">
    <name type="scientific">Pomacea canaliculata</name>
    <name type="common">Golden apple snail</name>
    <dbReference type="NCBI Taxonomy" id="400727"/>
    <lineage>
        <taxon>Eukaryota</taxon>
        <taxon>Metazoa</taxon>
        <taxon>Spiralia</taxon>
        <taxon>Lophotrochozoa</taxon>
        <taxon>Mollusca</taxon>
        <taxon>Gastropoda</taxon>
        <taxon>Caenogastropoda</taxon>
        <taxon>Architaenioglossa</taxon>
        <taxon>Ampullarioidea</taxon>
        <taxon>Ampullariidae</taxon>
        <taxon>Pomacea</taxon>
    </lineage>
</organism>
<keyword evidence="3" id="KW-0472">Membrane</keyword>
<protein>
    <recommendedName>
        <fullName evidence="4">Tyrosine-protein phosphatase domain-containing protein</fullName>
    </recommendedName>
</protein>
<accession>A0A2T7P789</accession>
<feature type="region of interest" description="Disordered" evidence="2">
    <location>
        <begin position="947"/>
        <end position="1016"/>
    </location>
</feature>
<dbReference type="PROSITE" id="PS50055">
    <property type="entry name" value="TYR_PHOSPHATASE_PTP"/>
    <property type="match status" value="1"/>
</dbReference>
<dbReference type="SUPFAM" id="SSF49265">
    <property type="entry name" value="Fibronectin type III"/>
    <property type="match status" value="1"/>
</dbReference>
<dbReference type="Gene3D" id="2.60.40.10">
    <property type="entry name" value="Immunoglobulins"/>
    <property type="match status" value="1"/>
</dbReference>
<dbReference type="PRINTS" id="PR00700">
    <property type="entry name" value="PRTYPHPHTASE"/>
</dbReference>
<dbReference type="SMART" id="SM00194">
    <property type="entry name" value="PTPc"/>
    <property type="match status" value="1"/>
</dbReference>
<dbReference type="Proteomes" id="UP000245119">
    <property type="component" value="Linkage Group LG6"/>
</dbReference>
<dbReference type="EMBL" id="PZQS01000006">
    <property type="protein sequence ID" value="PVD29288.1"/>
    <property type="molecule type" value="Genomic_DNA"/>
</dbReference>
<comment type="caution">
    <text evidence="5">The sequence shown here is derived from an EMBL/GenBank/DDBJ whole genome shotgun (WGS) entry which is preliminary data.</text>
</comment>
<reference evidence="5 6" key="1">
    <citation type="submission" date="2018-04" db="EMBL/GenBank/DDBJ databases">
        <title>The genome of golden apple snail Pomacea canaliculata provides insight into stress tolerance and invasive adaptation.</title>
        <authorList>
            <person name="Liu C."/>
            <person name="Liu B."/>
            <person name="Ren Y."/>
            <person name="Zhang Y."/>
            <person name="Wang H."/>
            <person name="Li S."/>
            <person name="Jiang F."/>
            <person name="Yin L."/>
            <person name="Zhang G."/>
            <person name="Qian W."/>
            <person name="Fan W."/>
        </authorList>
    </citation>
    <scope>NUCLEOTIDE SEQUENCE [LARGE SCALE GENOMIC DNA]</scope>
    <source>
        <strain evidence="5">SZHN2017</strain>
        <tissue evidence="5">Muscle</tissue>
    </source>
</reference>
<dbReference type="Gene3D" id="3.90.190.10">
    <property type="entry name" value="Protein tyrosine phosphatase superfamily"/>
    <property type="match status" value="1"/>
</dbReference>
<feature type="domain" description="Tyrosine-protein phosphatase" evidence="4">
    <location>
        <begin position="685"/>
        <end position="921"/>
    </location>
</feature>
<dbReference type="InterPro" id="IPR050713">
    <property type="entry name" value="RTP_Phos/Ushers"/>
</dbReference>
<dbReference type="InterPro" id="IPR036116">
    <property type="entry name" value="FN3_sf"/>
</dbReference>
<dbReference type="SMART" id="SM00404">
    <property type="entry name" value="PTPc_motif"/>
    <property type="match status" value="1"/>
</dbReference>
<feature type="compositionally biased region" description="Basic and acidic residues" evidence="2">
    <location>
        <begin position="951"/>
        <end position="962"/>
    </location>
</feature>
<keyword evidence="1" id="KW-0378">Hydrolase</keyword>
<dbReference type="GO" id="GO:0016020">
    <property type="term" value="C:membrane"/>
    <property type="evidence" value="ECO:0007669"/>
    <property type="project" value="UniProtKB-SubCell"/>
</dbReference>
<dbReference type="STRING" id="400727.A0A2T7P789"/>
<evidence type="ECO:0000313" key="6">
    <source>
        <dbReference type="Proteomes" id="UP000245119"/>
    </source>
</evidence>
<keyword evidence="6" id="KW-1185">Reference proteome</keyword>
<keyword evidence="3" id="KW-1133">Transmembrane helix</keyword>
<dbReference type="PANTHER" id="PTHR46957">
    <property type="entry name" value="CYTOKINE RECEPTOR"/>
    <property type="match status" value="1"/>
</dbReference>
<dbReference type="InterPro" id="IPR029021">
    <property type="entry name" value="Prot-tyrosine_phosphatase-like"/>
</dbReference>
<feature type="compositionally biased region" description="Acidic residues" evidence="2">
    <location>
        <begin position="971"/>
        <end position="987"/>
    </location>
</feature>
<dbReference type="GO" id="GO:0004725">
    <property type="term" value="F:protein tyrosine phosphatase activity"/>
    <property type="evidence" value="ECO:0007669"/>
    <property type="project" value="InterPro"/>
</dbReference>
<evidence type="ECO:0000256" key="1">
    <source>
        <dbReference type="ARBA" id="ARBA00022912"/>
    </source>
</evidence>
<dbReference type="AlphaFoldDB" id="A0A2T7P789"/>
<evidence type="ECO:0000259" key="4">
    <source>
        <dbReference type="PROSITE" id="PS50055"/>
    </source>
</evidence>
<feature type="transmembrane region" description="Helical" evidence="3">
    <location>
        <begin position="619"/>
        <end position="642"/>
    </location>
</feature>
<evidence type="ECO:0000313" key="5">
    <source>
        <dbReference type="EMBL" id="PVD29288.1"/>
    </source>
</evidence>
<dbReference type="InterPro" id="IPR003595">
    <property type="entry name" value="Tyr_Pase_cat"/>
</dbReference>
<keyword evidence="1" id="KW-0904">Protein phosphatase</keyword>
<evidence type="ECO:0000256" key="2">
    <source>
        <dbReference type="SAM" id="MobiDB-lite"/>
    </source>
</evidence>
<gene>
    <name evidence="5" type="ORF">C0Q70_11885</name>
</gene>
<keyword evidence="3" id="KW-0812">Transmembrane</keyword>
<proteinExistence type="predicted"/>
<dbReference type="Pfam" id="PF00102">
    <property type="entry name" value="Y_phosphatase"/>
    <property type="match status" value="1"/>
</dbReference>
<evidence type="ECO:0000256" key="3">
    <source>
        <dbReference type="SAM" id="Phobius"/>
    </source>
</evidence>
<dbReference type="OrthoDB" id="6058203at2759"/>
<dbReference type="SUPFAM" id="SSF52799">
    <property type="entry name" value="(Phosphotyrosine protein) phosphatases II"/>
    <property type="match status" value="1"/>
</dbReference>